<evidence type="ECO:0000313" key="2">
    <source>
        <dbReference type="EMBL" id="KAG2237601.1"/>
    </source>
</evidence>
<name>A0A8H7T0D8_9FUNG</name>
<evidence type="ECO:0000313" key="3">
    <source>
        <dbReference type="Proteomes" id="UP000613177"/>
    </source>
</evidence>
<dbReference type="GO" id="GO:0008080">
    <property type="term" value="F:N-acetyltransferase activity"/>
    <property type="evidence" value="ECO:0007669"/>
    <property type="project" value="TreeGrafter"/>
</dbReference>
<reference evidence="2" key="1">
    <citation type="submission" date="2021-01" db="EMBL/GenBank/DDBJ databases">
        <title>Metabolic potential, ecology and presence of endohyphal bacteria is reflected in genomic diversity of Mucoromycotina.</title>
        <authorList>
            <person name="Muszewska A."/>
            <person name="Okrasinska A."/>
            <person name="Steczkiewicz K."/>
            <person name="Drgas O."/>
            <person name="Orlowska M."/>
            <person name="Perlinska-Lenart U."/>
            <person name="Aleksandrzak-Piekarczyk T."/>
            <person name="Szatraj K."/>
            <person name="Zielenkiewicz U."/>
            <person name="Pilsyk S."/>
            <person name="Malc E."/>
            <person name="Mieczkowski P."/>
            <person name="Kruszewska J.S."/>
            <person name="Biernat P."/>
            <person name="Pawlowska J."/>
        </authorList>
    </citation>
    <scope>NUCLEOTIDE SEQUENCE</scope>
    <source>
        <strain evidence="2">WA0000018081</strain>
    </source>
</reference>
<protein>
    <recommendedName>
        <fullName evidence="1">N-acetyltransferase domain-containing protein</fullName>
    </recommendedName>
</protein>
<feature type="domain" description="N-acetyltransferase" evidence="1">
    <location>
        <begin position="7"/>
        <end position="161"/>
    </location>
</feature>
<dbReference type="OrthoDB" id="329272at2759"/>
<dbReference type="PROSITE" id="PS51186">
    <property type="entry name" value="GNAT"/>
    <property type="match status" value="1"/>
</dbReference>
<accession>A0A8H7T0D8</accession>
<dbReference type="GO" id="GO:0006048">
    <property type="term" value="P:UDP-N-acetylglucosamine biosynthetic process"/>
    <property type="evidence" value="ECO:0007669"/>
    <property type="project" value="UniProtKB-UniPathway"/>
</dbReference>
<dbReference type="PANTHER" id="PTHR13355">
    <property type="entry name" value="GLUCOSAMINE 6-PHOSPHATE N-ACETYLTRANSFERASE"/>
    <property type="match status" value="1"/>
</dbReference>
<comment type="caution">
    <text evidence="2">The sequence shown here is derived from an EMBL/GenBank/DDBJ whole genome shotgun (WGS) entry which is preliminary data.</text>
</comment>
<dbReference type="AlphaFoldDB" id="A0A8H7T0D8"/>
<dbReference type="InterPro" id="IPR039143">
    <property type="entry name" value="GNPNAT1-like"/>
</dbReference>
<dbReference type="InterPro" id="IPR016181">
    <property type="entry name" value="Acyl_CoA_acyltransferase"/>
</dbReference>
<proteinExistence type="predicted"/>
<dbReference type="Pfam" id="PF00583">
    <property type="entry name" value="Acetyltransf_1"/>
    <property type="match status" value="1"/>
</dbReference>
<dbReference type="PANTHER" id="PTHR13355:SF22">
    <property type="entry name" value="SLL0786 PROTEIN"/>
    <property type="match status" value="1"/>
</dbReference>
<dbReference type="CDD" id="cd04301">
    <property type="entry name" value="NAT_SF"/>
    <property type="match status" value="1"/>
</dbReference>
<sequence>MACYANINIIHLTEPGQVELAYSVRYEVYVREQGYATNTVTDEEDEHCQHWAAVADKTNVDGTIENGVPIGTIRLAIKPDNVARLGRVAVISSARGLKVGPKLIDIFEQYCIKQGYHTIYLHAVSEKRGFYERLGYVVEQGDHEEFSEDGTPHIRLWKRDLV</sequence>
<dbReference type="InterPro" id="IPR000182">
    <property type="entry name" value="GNAT_dom"/>
</dbReference>
<dbReference type="Gene3D" id="3.40.630.30">
    <property type="match status" value="1"/>
</dbReference>
<dbReference type="UniPathway" id="UPA00113">
    <property type="reaction ID" value="UER00529"/>
</dbReference>
<dbReference type="Proteomes" id="UP000613177">
    <property type="component" value="Unassembled WGS sequence"/>
</dbReference>
<dbReference type="SUPFAM" id="SSF55729">
    <property type="entry name" value="Acyl-CoA N-acyltransferases (Nat)"/>
    <property type="match status" value="1"/>
</dbReference>
<organism evidence="2 3">
    <name type="scientific">Thamnidium elegans</name>
    <dbReference type="NCBI Taxonomy" id="101142"/>
    <lineage>
        <taxon>Eukaryota</taxon>
        <taxon>Fungi</taxon>
        <taxon>Fungi incertae sedis</taxon>
        <taxon>Mucoromycota</taxon>
        <taxon>Mucoromycotina</taxon>
        <taxon>Mucoromycetes</taxon>
        <taxon>Mucorales</taxon>
        <taxon>Mucorineae</taxon>
        <taxon>Mucoraceae</taxon>
        <taxon>Thamnidium</taxon>
    </lineage>
</organism>
<gene>
    <name evidence="2" type="ORF">INT48_004504</name>
</gene>
<dbReference type="EMBL" id="JAEPRE010000004">
    <property type="protein sequence ID" value="KAG2237601.1"/>
    <property type="molecule type" value="Genomic_DNA"/>
</dbReference>
<evidence type="ECO:0000259" key="1">
    <source>
        <dbReference type="PROSITE" id="PS51186"/>
    </source>
</evidence>
<keyword evidence="3" id="KW-1185">Reference proteome</keyword>